<evidence type="ECO:0000256" key="5">
    <source>
        <dbReference type="ARBA" id="ARBA00022617"/>
    </source>
</evidence>
<keyword evidence="17" id="KW-1185">Reference proteome</keyword>
<evidence type="ECO:0000313" key="16">
    <source>
        <dbReference type="EMBL" id="KAJ7755153.1"/>
    </source>
</evidence>
<evidence type="ECO:0000256" key="6">
    <source>
        <dbReference type="ARBA" id="ARBA00022692"/>
    </source>
</evidence>
<dbReference type="GO" id="GO:0016705">
    <property type="term" value="F:oxidoreductase activity, acting on paired donors, with incorporation or reduction of molecular oxygen"/>
    <property type="evidence" value="ECO:0007669"/>
    <property type="project" value="InterPro"/>
</dbReference>
<keyword evidence="11 14" id="KW-0503">Monooxygenase</keyword>
<dbReference type="Gene3D" id="1.10.630.10">
    <property type="entry name" value="Cytochrome P450"/>
    <property type="match status" value="1"/>
</dbReference>
<evidence type="ECO:0000256" key="7">
    <source>
        <dbReference type="ARBA" id="ARBA00022723"/>
    </source>
</evidence>
<dbReference type="EMBL" id="JARKIB010000050">
    <property type="protein sequence ID" value="KAJ7755153.1"/>
    <property type="molecule type" value="Genomic_DNA"/>
</dbReference>
<comment type="subcellular location">
    <subcellularLocation>
        <location evidence="2">Membrane</location>
    </subcellularLocation>
</comment>
<keyword evidence="10 13" id="KW-0408">Iron</keyword>
<protein>
    <submittedName>
        <fullName evidence="16">Cytochrome P450</fullName>
    </submittedName>
</protein>
<keyword evidence="9 14" id="KW-0560">Oxidoreductase</keyword>
<name>A0AAD7J3N0_9AGAR</name>
<evidence type="ECO:0000256" key="8">
    <source>
        <dbReference type="ARBA" id="ARBA00022989"/>
    </source>
</evidence>
<evidence type="ECO:0000256" key="12">
    <source>
        <dbReference type="ARBA" id="ARBA00023136"/>
    </source>
</evidence>
<dbReference type="SUPFAM" id="SSF48264">
    <property type="entry name" value="Cytochrome P450"/>
    <property type="match status" value="1"/>
</dbReference>
<keyword evidence="15" id="KW-0732">Signal</keyword>
<dbReference type="PROSITE" id="PS00086">
    <property type="entry name" value="CYTOCHROME_P450"/>
    <property type="match status" value="1"/>
</dbReference>
<keyword evidence="5 13" id="KW-0349">Heme</keyword>
<reference evidence="16" key="1">
    <citation type="submission" date="2023-03" db="EMBL/GenBank/DDBJ databases">
        <title>Massive genome expansion in bonnet fungi (Mycena s.s.) driven by repeated elements and novel gene families across ecological guilds.</title>
        <authorList>
            <consortium name="Lawrence Berkeley National Laboratory"/>
            <person name="Harder C.B."/>
            <person name="Miyauchi S."/>
            <person name="Viragh M."/>
            <person name="Kuo A."/>
            <person name="Thoen E."/>
            <person name="Andreopoulos B."/>
            <person name="Lu D."/>
            <person name="Skrede I."/>
            <person name="Drula E."/>
            <person name="Henrissat B."/>
            <person name="Morin E."/>
            <person name="Kohler A."/>
            <person name="Barry K."/>
            <person name="LaButti K."/>
            <person name="Morin E."/>
            <person name="Salamov A."/>
            <person name="Lipzen A."/>
            <person name="Mereny Z."/>
            <person name="Hegedus B."/>
            <person name="Baldrian P."/>
            <person name="Stursova M."/>
            <person name="Weitz H."/>
            <person name="Taylor A."/>
            <person name="Grigoriev I.V."/>
            <person name="Nagy L.G."/>
            <person name="Martin F."/>
            <person name="Kauserud H."/>
        </authorList>
    </citation>
    <scope>NUCLEOTIDE SEQUENCE</scope>
    <source>
        <strain evidence="16">CBHHK182m</strain>
    </source>
</reference>
<evidence type="ECO:0000256" key="15">
    <source>
        <dbReference type="SAM" id="SignalP"/>
    </source>
</evidence>
<gene>
    <name evidence="16" type="ORF">B0H16DRAFT_1541242</name>
</gene>
<evidence type="ECO:0000256" key="14">
    <source>
        <dbReference type="RuleBase" id="RU000461"/>
    </source>
</evidence>
<dbReference type="PANTHER" id="PTHR24305">
    <property type="entry name" value="CYTOCHROME P450"/>
    <property type="match status" value="1"/>
</dbReference>
<evidence type="ECO:0000256" key="11">
    <source>
        <dbReference type="ARBA" id="ARBA00023033"/>
    </source>
</evidence>
<sequence length="530" mass="59470">MPPADFGLHAFLILLGLWLCTKLFSYTRGSATTRLNGPPSKSRIFGLLRHRFDAPDISADYESWAALYGPVFEIPGLLGAKQIMFTDPKALTHCYNSERAVYVKTNVQRIFIDEIFGRGVLSAEGEDHKRQRKALTPAFSNAAIRRLTAVFYDSAHKVKSIWDERLESKADDAIIEVQEWMNRTALDSIGIAGFSHDFRYIEGQKSAVTTAFEAMQLSESSILTKLIFMLSSLFPFLLRLPTQRMRLFWDLRSSLNVIAQRLLARMQSEKEAGVTEELADKSIIGLLMKAELADAELHMSQEEVVAQMNVLLLAGYETTSVSLTWALIELAKRPEAQDKLRDELARFNGADPTWDQLVSELPYLDATVLEILRLHPPVTETLREAIQDDVVPLSTPIVTRSGETVSTITVAKGTIISEPIRCINRSESFWGPDAKEFKPERWIGDITVPAKEFLGHRHLLTFHDGPRTCLGKSFALAEFKAVLSVLIRNFVFEFPDGPETKIDLHDGIVPRPKVAGQNGAKVPMTVRRVE</sequence>
<dbReference type="Pfam" id="PF00067">
    <property type="entry name" value="p450"/>
    <property type="match status" value="1"/>
</dbReference>
<dbReference type="InterPro" id="IPR002401">
    <property type="entry name" value="Cyt_P450_E_grp-I"/>
</dbReference>
<comment type="pathway">
    <text evidence="3">Secondary metabolite biosynthesis; terpenoid biosynthesis.</text>
</comment>
<evidence type="ECO:0000256" key="2">
    <source>
        <dbReference type="ARBA" id="ARBA00004370"/>
    </source>
</evidence>
<dbReference type="CDD" id="cd11069">
    <property type="entry name" value="CYP_FUM15-like"/>
    <property type="match status" value="1"/>
</dbReference>
<keyword evidence="8" id="KW-1133">Transmembrane helix</keyword>
<evidence type="ECO:0000256" key="13">
    <source>
        <dbReference type="PIRSR" id="PIRSR602401-1"/>
    </source>
</evidence>
<evidence type="ECO:0000256" key="10">
    <source>
        <dbReference type="ARBA" id="ARBA00023004"/>
    </source>
</evidence>
<dbReference type="InterPro" id="IPR036396">
    <property type="entry name" value="Cyt_P450_sf"/>
</dbReference>
<accession>A0AAD7J3N0</accession>
<comment type="cofactor">
    <cofactor evidence="1 13">
        <name>heme</name>
        <dbReference type="ChEBI" id="CHEBI:30413"/>
    </cofactor>
</comment>
<dbReference type="GO" id="GO:0016020">
    <property type="term" value="C:membrane"/>
    <property type="evidence" value="ECO:0007669"/>
    <property type="project" value="UniProtKB-SubCell"/>
</dbReference>
<dbReference type="GO" id="GO:0005506">
    <property type="term" value="F:iron ion binding"/>
    <property type="evidence" value="ECO:0007669"/>
    <property type="project" value="InterPro"/>
</dbReference>
<feature type="binding site" description="axial binding residue" evidence="13">
    <location>
        <position position="469"/>
    </location>
    <ligand>
        <name>heme</name>
        <dbReference type="ChEBI" id="CHEBI:30413"/>
    </ligand>
    <ligandPart>
        <name>Fe</name>
        <dbReference type="ChEBI" id="CHEBI:18248"/>
    </ligandPart>
</feature>
<dbReference type="GO" id="GO:0020037">
    <property type="term" value="F:heme binding"/>
    <property type="evidence" value="ECO:0007669"/>
    <property type="project" value="InterPro"/>
</dbReference>
<comment type="similarity">
    <text evidence="4 14">Belongs to the cytochrome P450 family.</text>
</comment>
<dbReference type="PANTHER" id="PTHR24305:SF166">
    <property type="entry name" value="CYTOCHROME P450 12A4, MITOCHONDRIAL-RELATED"/>
    <property type="match status" value="1"/>
</dbReference>
<dbReference type="Proteomes" id="UP001215598">
    <property type="component" value="Unassembled WGS sequence"/>
</dbReference>
<feature type="signal peptide" evidence="15">
    <location>
        <begin position="1"/>
        <end position="25"/>
    </location>
</feature>
<dbReference type="AlphaFoldDB" id="A0AAD7J3N0"/>
<dbReference type="InterPro" id="IPR017972">
    <property type="entry name" value="Cyt_P450_CS"/>
</dbReference>
<evidence type="ECO:0000256" key="1">
    <source>
        <dbReference type="ARBA" id="ARBA00001971"/>
    </source>
</evidence>
<evidence type="ECO:0000313" key="17">
    <source>
        <dbReference type="Proteomes" id="UP001215598"/>
    </source>
</evidence>
<dbReference type="PRINTS" id="PR00385">
    <property type="entry name" value="P450"/>
</dbReference>
<evidence type="ECO:0000256" key="4">
    <source>
        <dbReference type="ARBA" id="ARBA00010617"/>
    </source>
</evidence>
<keyword evidence="12" id="KW-0472">Membrane</keyword>
<comment type="caution">
    <text evidence="16">The sequence shown here is derived from an EMBL/GenBank/DDBJ whole genome shotgun (WGS) entry which is preliminary data.</text>
</comment>
<proteinExistence type="inferred from homology"/>
<dbReference type="PRINTS" id="PR00463">
    <property type="entry name" value="EP450I"/>
</dbReference>
<feature type="chain" id="PRO_5042138760" evidence="15">
    <location>
        <begin position="26"/>
        <end position="530"/>
    </location>
</feature>
<evidence type="ECO:0000256" key="3">
    <source>
        <dbReference type="ARBA" id="ARBA00004721"/>
    </source>
</evidence>
<dbReference type="InterPro" id="IPR050121">
    <property type="entry name" value="Cytochrome_P450_monoxygenase"/>
</dbReference>
<organism evidence="16 17">
    <name type="scientific">Mycena metata</name>
    <dbReference type="NCBI Taxonomy" id="1033252"/>
    <lineage>
        <taxon>Eukaryota</taxon>
        <taxon>Fungi</taxon>
        <taxon>Dikarya</taxon>
        <taxon>Basidiomycota</taxon>
        <taxon>Agaricomycotina</taxon>
        <taxon>Agaricomycetes</taxon>
        <taxon>Agaricomycetidae</taxon>
        <taxon>Agaricales</taxon>
        <taxon>Marasmiineae</taxon>
        <taxon>Mycenaceae</taxon>
        <taxon>Mycena</taxon>
    </lineage>
</organism>
<dbReference type="InterPro" id="IPR001128">
    <property type="entry name" value="Cyt_P450"/>
</dbReference>
<dbReference type="GO" id="GO:0004497">
    <property type="term" value="F:monooxygenase activity"/>
    <property type="evidence" value="ECO:0007669"/>
    <property type="project" value="UniProtKB-KW"/>
</dbReference>
<evidence type="ECO:0000256" key="9">
    <source>
        <dbReference type="ARBA" id="ARBA00023002"/>
    </source>
</evidence>
<keyword evidence="7 13" id="KW-0479">Metal-binding</keyword>
<keyword evidence="6" id="KW-0812">Transmembrane</keyword>